<dbReference type="InterPro" id="IPR027417">
    <property type="entry name" value="P-loop_NTPase"/>
</dbReference>
<dbReference type="EC" id="3.6.4.13" evidence="3"/>
<accession>D6WE13</accession>
<dbReference type="Pfam" id="PF21635">
    <property type="entry name" value="Mov-10_helical"/>
    <property type="match status" value="1"/>
</dbReference>
<reference evidence="16 17" key="2">
    <citation type="journal article" date="2010" name="Nucleic Acids Res.">
        <title>BeetleBase in 2010: revisions to provide comprehensive genomic information for Tribolium castaneum.</title>
        <authorList>
            <person name="Kim H.S."/>
            <person name="Murphy T."/>
            <person name="Xia J."/>
            <person name="Caragea D."/>
            <person name="Park Y."/>
            <person name="Beeman R.W."/>
            <person name="Lorenzen M.D."/>
            <person name="Butcher S."/>
            <person name="Manak J.R."/>
            <person name="Brown S.J."/>
        </authorList>
    </citation>
    <scope>GENOME REANNOTATION</scope>
    <source>
        <strain evidence="16 17">Georgia GA2</strain>
    </source>
</reference>
<evidence type="ECO:0000256" key="6">
    <source>
        <dbReference type="ARBA" id="ARBA00022801"/>
    </source>
</evidence>
<dbReference type="InterPro" id="IPR041677">
    <property type="entry name" value="DNA2/NAM7_AAA_11"/>
</dbReference>
<dbReference type="Pfam" id="PF13087">
    <property type="entry name" value="AAA_12"/>
    <property type="match status" value="1"/>
</dbReference>
<evidence type="ECO:0000256" key="3">
    <source>
        <dbReference type="ARBA" id="ARBA00012552"/>
    </source>
</evidence>
<dbReference type="GO" id="GO:0003724">
    <property type="term" value="F:RNA helicase activity"/>
    <property type="evidence" value="ECO:0007669"/>
    <property type="project" value="UniProtKB-EC"/>
</dbReference>
<evidence type="ECO:0000256" key="9">
    <source>
        <dbReference type="ARBA" id="ARBA00022884"/>
    </source>
</evidence>
<evidence type="ECO:0000256" key="7">
    <source>
        <dbReference type="ARBA" id="ARBA00022806"/>
    </source>
</evidence>
<dbReference type="GO" id="GO:0005524">
    <property type="term" value="F:ATP binding"/>
    <property type="evidence" value="ECO:0007669"/>
    <property type="project" value="UniProtKB-KW"/>
</dbReference>
<feature type="domain" description="Helicase MOV-10 helical" evidence="15">
    <location>
        <begin position="429"/>
        <end position="484"/>
    </location>
</feature>
<dbReference type="eggNOG" id="KOG1804">
    <property type="taxonomic scope" value="Eukaryota"/>
</dbReference>
<evidence type="ECO:0000256" key="8">
    <source>
        <dbReference type="ARBA" id="ARBA00022840"/>
    </source>
</evidence>
<dbReference type="InterPro" id="IPR049079">
    <property type="entry name" value="Mov-10_helical"/>
</dbReference>
<dbReference type="InterPro" id="IPR041679">
    <property type="entry name" value="DNA2/NAM7-like_C"/>
</dbReference>
<dbReference type="InParanoid" id="D6WE13"/>
<feature type="domain" description="Helicase MOV-10-like beta-barrel" evidence="14">
    <location>
        <begin position="493"/>
        <end position="565"/>
    </location>
</feature>
<dbReference type="CDD" id="cd18808">
    <property type="entry name" value="SF1_C_Upf1"/>
    <property type="match status" value="1"/>
</dbReference>
<evidence type="ECO:0000313" key="17">
    <source>
        <dbReference type="Proteomes" id="UP000007266"/>
    </source>
</evidence>
<name>D6WE13_TRICA</name>
<keyword evidence="8" id="KW-0067">ATP-binding</keyword>
<keyword evidence="10" id="KW-0943">RNA-mediated gene silencing</keyword>
<dbReference type="GO" id="GO:0035194">
    <property type="term" value="P:regulatory ncRNA-mediated post-transcriptional gene silencing"/>
    <property type="evidence" value="ECO:0000318"/>
    <property type="project" value="GO_Central"/>
</dbReference>
<dbReference type="AlphaFoldDB" id="D6WE13"/>
<evidence type="ECO:0000256" key="5">
    <source>
        <dbReference type="ARBA" id="ARBA00022741"/>
    </source>
</evidence>
<evidence type="ECO:0000259" key="12">
    <source>
        <dbReference type="Pfam" id="PF13086"/>
    </source>
</evidence>
<comment type="catalytic activity">
    <reaction evidence="11">
        <text>ATP + H2O = ADP + phosphate + H(+)</text>
        <dbReference type="Rhea" id="RHEA:13065"/>
        <dbReference type="ChEBI" id="CHEBI:15377"/>
        <dbReference type="ChEBI" id="CHEBI:15378"/>
        <dbReference type="ChEBI" id="CHEBI:30616"/>
        <dbReference type="ChEBI" id="CHEBI:43474"/>
        <dbReference type="ChEBI" id="CHEBI:456216"/>
        <dbReference type="EC" id="3.6.4.13"/>
    </reaction>
</comment>
<dbReference type="PANTHER" id="PTHR45418:SF1">
    <property type="entry name" value="CANCER_TESTIS ANTIGEN 55"/>
    <property type="match status" value="1"/>
</dbReference>
<evidence type="ECO:0000259" key="14">
    <source>
        <dbReference type="Pfam" id="PF21634"/>
    </source>
</evidence>
<dbReference type="Pfam" id="PF13086">
    <property type="entry name" value="AAA_11"/>
    <property type="match status" value="2"/>
</dbReference>
<organism evidence="16 17">
    <name type="scientific">Tribolium castaneum</name>
    <name type="common">Red flour beetle</name>
    <dbReference type="NCBI Taxonomy" id="7070"/>
    <lineage>
        <taxon>Eukaryota</taxon>
        <taxon>Metazoa</taxon>
        <taxon>Ecdysozoa</taxon>
        <taxon>Arthropoda</taxon>
        <taxon>Hexapoda</taxon>
        <taxon>Insecta</taxon>
        <taxon>Pterygota</taxon>
        <taxon>Neoptera</taxon>
        <taxon>Endopterygota</taxon>
        <taxon>Coleoptera</taxon>
        <taxon>Polyphaga</taxon>
        <taxon>Cucujiformia</taxon>
        <taxon>Tenebrionidae</taxon>
        <taxon>Tenebrionidae incertae sedis</taxon>
        <taxon>Tribolium</taxon>
    </lineage>
</organism>
<evidence type="ECO:0000313" key="16">
    <source>
        <dbReference type="EMBL" id="EFA01219.2"/>
    </source>
</evidence>
<feature type="domain" description="DNA2/NAM7 helicase helicase" evidence="12">
    <location>
        <begin position="800"/>
        <end position="874"/>
    </location>
</feature>
<evidence type="ECO:0000256" key="2">
    <source>
        <dbReference type="ARBA" id="ARBA00005601"/>
    </source>
</evidence>
<keyword evidence="5" id="KW-0547">Nucleotide-binding</keyword>
<keyword evidence="17" id="KW-1185">Reference proteome</keyword>
<dbReference type="Pfam" id="PF21634">
    <property type="entry name" value="MOV-10_beta-barrel"/>
    <property type="match status" value="1"/>
</dbReference>
<comment type="similarity">
    <text evidence="2">Belongs to the DNA2/NAM7 helicase family. SDE3 subfamily.</text>
</comment>
<dbReference type="GO" id="GO:0005829">
    <property type="term" value="C:cytosol"/>
    <property type="evidence" value="ECO:0000318"/>
    <property type="project" value="GO_Central"/>
</dbReference>
<keyword evidence="4" id="KW-0963">Cytoplasm</keyword>
<protein>
    <recommendedName>
        <fullName evidence="3">RNA helicase</fullName>
        <ecNumber evidence="3">3.6.4.13</ecNumber>
    </recommendedName>
</protein>
<dbReference type="PANTHER" id="PTHR45418">
    <property type="entry name" value="CANCER/TESTIS ANTIGEN 55"/>
    <property type="match status" value="1"/>
</dbReference>
<evidence type="ECO:0000256" key="11">
    <source>
        <dbReference type="ARBA" id="ARBA00047984"/>
    </source>
</evidence>
<dbReference type="GO" id="GO:0003723">
    <property type="term" value="F:RNA binding"/>
    <property type="evidence" value="ECO:0000318"/>
    <property type="project" value="GO_Central"/>
</dbReference>
<keyword evidence="6" id="KW-0378">Hydrolase</keyword>
<dbReference type="HOGENOM" id="CLU_001666_3_0_1"/>
<dbReference type="InterPro" id="IPR047187">
    <property type="entry name" value="SF1_C_Upf1"/>
</dbReference>
<evidence type="ECO:0000256" key="4">
    <source>
        <dbReference type="ARBA" id="ARBA00022490"/>
    </source>
</evidence>
<feature type="domain" description="DNA2/NAM7 helicase-like C-terminal" evidence="13">
    <location>
        <begin position="911"/>
        <end position="1104"/>
    </location>
</feature>
<evidence type="ECO:0000259" key="13">
    <source>
        <dbReference type="Pfam" id="PF13087"/>
    </source>
</evidence>
<dbReference type="Proteomes" id="UP000007266">
    <property type="component" value="Linkage group 3"/>
</dbReference>
<dbReference type="SUPFAM" id="SSF52540">
    <property type="entry name" value="P-loop containing nucleoside triphosphate hydrolases"/>
    <property type="match status" value="1"/>
</dbReference>
<evidence type="ECO:0000259" key="15">
    <source>
        <dbReference type="Pfam" id="PF21635"/>
    </source>
</evidence>
<sequence length="1133" mass="128992">MSLLKYVLSFFWKTSAPTEAPLPLDEAYNVIAECEEKLPNQTPQNEKEKEEEIGSYEVFRKVGKITQIIDDAFRIDDLYDFKSDIDGLLVGSKISYQLIKSAEGEIKIVDVHVLENDWNVVDTGKKSWHERILICKVVKRDSRVLTLSPGDIIVNLNSICTEFIPIEGDWVELDVKCEIDENVIDLNGKIIEINKLLPLRPQVKLGHVTQWDSKNRSGVVDKNIFFDKDSLYCGYIPVRGDKVIVEIIESNQAACSWRALKVLPDHLHFKENKDTLITKEETCYDTHDSVSITDNISLTFTKLGESKLFAMEIESREEIQLVCIEIPRVNGQCRLSTTIDHYTLKPARPLTIRVECKAKNIGESQELLIFHFETFRIKRWISINVASYRPKNIRESKDVRKEVVSRDKKELIKGQKIRSATRFLPLHMPDFAVPERLFNLITANRNQTSYLKSELERMKPCLATTLNYMNFEDKFHTLLHLDEIHALLEMQNYDQERVCFVKSGEYLLLQIDNLAERRPSVIMGDRVIARSIKDPNSPDFEGYIHKIGKNHVFIKFSQMFHDSYDGEDYSIYIKASRVTYRRKHFAVNLAVRNLGKDWLFPTKIIEKEPQLDFSFDNYVDSLNNESNSSDSSDSKPCHNVRSKKELLEKIRKFNESTEKPLPTRKLEWHNKFLNYYQKEAVRNILLGVCRPLPYIIFGPPGTGKTVTVVETVLQILRLMPHSRILLCAPSNSAADLLALRLIDSGVLKPGDLIRMVAITAIGSIPPRLAPFTATANTEKEGTETSLPVVGPNGLVLGCSSTVLGRHRLTICTCSSAGLLYSMGFSKGHFSHVIVDEAGQTSEPSVLIPLAFLDVSTGQAILAGDPMQLGPVILSHIASEYGLEESFLERMISRFPYMKDSHGFPKTFGYDPRMITKLIYNYRSLPNILKLPSLLFYNDDLIPTISEVDSNEASLLTQLEELLPRDRYGKTASLIFHGVIGENFQTEDSPSWFNPNEASQVFFYINELFRLGVKSSDIGIITPYKAQIKQLLELFKEADFDFPKVGTVEEFQGQEFNVIILSTVRSNKKHVASDLKYTMGFVASPRRLNVAITRAKALLIIIGNPKLLSMDRSWRSVINYCIERGSYIGCPYEN</sequence>
<feature type="domain" description="DNA2/NAM7 helicase helicase" evidence="12">
    <location>
        <begin position="673"/>
        <end position="776"/>
    </location>
</feature>
<evidence type="ECO:0000256" key="1">
    <source>
        <dbReference type="ARBA" id="ARBA00004331"/>
    </source>
</evidence>
<dbReference type="Gene3D" id="3.40.50.300">
    <property type="entry name" value="P-loop containing nucleotide triphosphate hydrolases"/>
    <property type="match status" value="2"/>
</dbReference>
<dbReference type="GO" id="GO:0043186">
    <property type="term" value="C:P granule"/>
    <property type="evidence" value="ECO:0000318"/>
    <property type="project" value="GO_Central"/>
</dbReference>
<dbReference type="EMBL" id="KQ971324">
    <property type="protein sequence ID" value="EFA01219.2"/>
    <property type="molecule type" value="Genomic_DNA"/>
</dbReference>
<comment type="subcellular location">
    <subcellularLocation>
        <location evidence="1">Cytoplasm</location>
        <location evidence="1">Cytoplasmic ribonucleoprotein granule</location>
    </subcellularLocation>
</comment>
<dbReference type="GO" id="GO:0016787">
    <property type="term" value="F:hydrolase activity"/>
    <property type="evidence" value="ECO:0007669"/>
    <property type="project" value="UniProtKB-KW"/>
</dbReference>
<dbReference type="FunFam" id="3.40.50.300:FF:000608">
    <property type="entry name" value="Mov10 RISC complex RNA helicase"/>
    <property type="match status" value="1"/>
</dbReference>
<reference evidence="16 17" key="1">
    <citation type="journal article" date="2008" name="Nature">
        <title>The genome of the model beetle and pest Tribolium castaneum.</title>
        <authorList>
            <consortium name="Tribolium Genome Sequencing Consortium"/>
            <person name="Richards S."/>
            <person name="Gibbs R.A."/>
            <person name="Weinstock G.M."/>
            <person name="Brown S.J."/>
            <person name="Denell R."/>
            <person name="Beeman R.W."/>
            <person name="Gibbs R."/>
            <person name="Beeman R.W."/>
            <person name="Brown S.J."/>
            <person name="Bucher G."/>
            <person name="Friedrich M."/>
            <person name="Grimmelikhuijzen C.J."/>
            <person name="Klingler M."/>
            <person name="Lorenzen M."/>
            <person name="Richards S."/>
            <person name="Roth S."/>
            <person name="Schroder R."/>
            <person name="Tautz D."/>
            <person name="Zdobnov E.M."/>
            <person name="Muzny D."/>
            <person name="Gibbs R.A."/>
            <person name="Weinstock G.M."/>
            <person name="Attaway T."/>
            <person name="Bell S."/>
            <person name="Buhay C.J."/>
            <person name="Chandrabose M.N."/>
            <person name="Chavez D."/>
            <person name="Clerk-Blankenburg K.P."/>
            <person name="Cree A."/>
            <person name="Dao M."/>
            <person name="Davis C."/>
            <person name="Chacko J."/>
            <person name="Dinh H."/>
            <person name="Dugan-Rocha S."/>
            <person name="Fowler G."/>
            <person name="Garner T.T."/>
            <person name="Garnes J."/>
            <person name="Gnirke A."/>
            <person name="Hawes A."/>
            <person name="Hernandez J."/>
            <person name="Hines S."/>
            <person name="Holder M."/>
            <person name="Hume J."/>
            <person name="Jhangiani S.N."/>
            <person name="Joshi V."/>
            <person name="Khan Z.M."/>
            <person name="Jackson L."/>
            <person name="Kovar C."/>
            <person name="Kowis A."/>
            <person name="Lee S."/>
            <person name="Lewis L.R."/>
            <person name="Margolis J."/>
            <person name="Morgan M."/>
            <person name="Nazareth L.V."/>
            <person name="Nguyen N."/>
            <person name="Okwuonu G."/>
            <person name="Parker D."/>
            <person name="Richards S."/>
            <person name="Ruiz S.J."/>
            <person name="Santibanez J."/>
            <person name="Savard J."/>
            <person name="Scherer S.E."/>
            <person name="Schneider B."/>
            <person name="Sodergren E."/>
            <person name="Tautz D."/>
            <person name="Vattahil S."/>
            <person name="Villasana D."/>
            <person name="White C.S."/>
            <person name="Wright R."/>
            <person name="Park Y."/>
            <person name="Beeman R.W."/>
            <person name="Lord J."/>
            <person name="Oppert B."/>
            <person name="Lorenzen M."/>
            <person name="Brown S."/>
            <person name="Wang L."/>
            <person name="Savard J."/>
            <person name="Tautz D."/>
            <person name="Richards S."/>
            <person name="Weinstock G."/>
            <person name="Gibbs R.A."/>
            <person name="Liu Y."/>
            <person name="Worley K."/>
            <person name="Weinstock G."/>
            <person name="Elsik C.G."/>
            <person name="Reese J.T."/>
            <person name="Elhaik E."/>
            <person name="Landan G."/>
            <person name="Graur D."/>
            <person name="Arensburger P."/>
            <person name="Atkinson P."/>
            <person name="Beeman R.W."/>
            <person name="Beidler J."/>
            <person name="Brown S.J."/>
            <person name="Demuth J.P."/>
            <person name="Drury D.W."/>
            <person name="Du Y.Z."/>
            <person name="Fujiwara H."/>
            <person name="Lorenzen M."/>
            <person name="Maselli V."/>
            <person name="Osanai M."/>
            <person name="Park Y."/>
            <person name="Robertson H.M."/>
            <person name="Tu Z."/>
            <person name="Wang J.J."/>
            <person name="Wang S."/>
            <person name="Richards S."/>
            <person name="Song H."/>
            <person name="Zhang L."/>
            <person name="Sodergren E."/>
            <person name="Werner D."/>
            <person name="Stanke M."/>
            <person name="Morgenstern B."/>
            <person name="Solovyev V."/>
            <person name="Kosarev P."/>
            <person name="Brown G."/>
            <person name="Chen H.C."/>
            <person name="Ermolaeva O."/>
            <person name="Hlavina W."/>
            <person name="Kapustin Y."/>
            <person name="Kiryutin B."/>
            <person name="Kitts P."/>
            <person name="Maglott D."/>
            <person name="Pruitt K."/>
            <person name="Sapojnikov V."/>
            <person name="Souvorov A."/>
            <person name="Mackey A.J."/>
            <person name="Waterhouse R.M."/>
            <person name="Wyder S."/>
            <person name="Zdobnov E.M."/>
            <person name="Zdobnov E.M."/>
            <person name="Wyder S."/>
            <person name="Kriventseva E.V."/>
            <person name="Kadowaki T."/>
            <person name="Bork P."/>
            <person name="Aranda M."/>
            <person name="Bao R."/>
            <person name="Beermann A."/>
            <person name="Berns N."/>
            <person name="Bolognesi R."/>
            <person name="Bonneton F."/>
            <person name="Bopp D."/>
            <person name="Brown S.J."/>
            <person name="Bucher G."/>
            <person name="Butts T."/>
            <person name="Chaumot A."/>
            <person name="Denell R.E."/>
            <person name="Ferrier D.E."/>
            <person name="Friedrich M."/>
            <person name="Gordon C.M."/>
            <person name="Jindra M."/>
            <person name="Klingler M."/>
            <person name="Lan Q."/>
            <person name="Lattorff H.M."/>
            <person name="Laudet V."/>
            <person name="von Levetsow C."/>
            <person name="Liu Z."/>
            <person name="Lutz R."/>
            <person name="Lynch J.A."/>
            <person name="da Fonseca R.N."/>
            <person name="Posnien N."/>
            <person name="Reuter R."/>
            <person name="Roth S."/>
            <person name="Savard J."/>
            <person name="Schinko J.B."/>
            <person name="Schmitt C."/>
            <person name="Schoppmeier M."/>
            <person name="Schroder R."/>
            <person name="Shippy T.D."/>
            <person name="Simonnet F."/>
            <person name="Marques-Souza H."/>
            <person name="Tautz D."/>
            <person name="Tomoyasu Y."/>
            <person name="Trauner J."/>
            <person name="Van der Zee M."/>
            <person name="Vervoort M."/>
            <person name="Wittkopp N."/>
            <person name="Wimmer E.A."/>
            <person name="Yang X."/>
            <person name="Jones A.K."/>
            <person name="Sattelle D.B."/>
            <person name="Ebert P.R."/>
            <person name="Nelson D."/>
            <person name="Scott J.G."/>
            <person name="Beeman R.W."/>
            <person name="Muthukrishnan S."/>
            <person name="Kramer K.J."/>
            <person name="Arakane Y."/>
            <person name="Beeman R.W."/>
            <person name="Zhu Q."/>
            <person name="Hogenkamp D."/>
            <person name="Dixit R."/>
            <person name="Oppert B."/>
            <person name="Jiang H."/>
            <person name="Zou Z."/>
            <person name="Marshall J."/>
            <person name="Elpidina E."/>
            <person name="Vinokurov K."/>
            <person name="Oppert C."/>
            <person name="Zou Z."/>
            <person name="Evans J."/>
            <person name="Lu Z."/>
            <person name="Zhao P."/>
            <person name="Sumathipala N."/>
            <person name="Altincicek B."/>
            <person name="Vilcinskas A."/>
            <person name="Williams M."/>
            <person name="Hultmark D."/>
            <person name="Hetru C."/>
            <person name="Jiang H."/>
            <person name="Grimmelikhuijzen C.J."/>
            <person name="Hauser F."/>
            <person name="Cazzamali G."/>
            <person name="Williamson M."/>
            <person name="Park Y."/>
            <person name="Li B."/>
            <person name="Tanaka Y."/>
            <person name="Predel R."/>
            <person name="Neupert S."/>
            <person name="Schachtner J."/>
            <person name="Verleyen P."/>
            <person name="Raible F."/>
            <person name="Bork P."/>
            <person name="Friedrich M."/>
            <person name="Walden K.K."/>
            <person name="Robertson H.M."/>
            <person name="Angeli S."/>
            <person name="Foret S."/>
            <person name="Bucher G."/>
            <person name="Schuetz S."/>
            <person name="Maleszka R."/>
            <person name="Wimmer E.A."/>
            <person name="Beeman R.W."/>
            <person name="Lorenzen M."/>
            <person name="Tomoyasu Y."/>
            <person name="Miller S.C."/>
            <person name="Grossmann D."/>
            <person name="Bucher G."/>
        </authorList>
    </citation>
    <scope>NUCLEOTIDE SEQUENCE [LARGE SCALE GENOMIC DNA]</scope>
    <source>
        <strain evidence="16 17">Georgia GA2</strain>
    </source>
</reference>
<dbReference type="STRING" id="7070.D6WE13"/>
<evidence type="ECO:0000256" key="10">
    <source>
        <dbReference type="ARBA" id="ARBA00023158"/>
    </source>
</evidence>
<dbReference type="CDD" id="cd18078">
    <property type="entry name" value="DEXXQc_Mov10L1"/>
    <property type="match status" value="1"/>
</dbReference>
<dbReference type="FunCoup" id="D6WE13">
    <property type="interactions" value="199"/>
</dbReference>
<dbReference type="OrthoDB" id="6513042at2759"/>
<dbReference type="OMA" id="VDDCWRH"/>
<proteinExistence type="inferred from homology"/>
<keyword evidence="9" id="KW-0694">RNA-binding</keyword>
<keyword evidence="7 16" id="KW-0347">Helicase</keyword>
<dbReference type="KEGG" id="tca:657522"/>
<gene>
    <name evidence="16" type="primary">AUGUSTUS-3.0.2_10546</name>
    <name evidence="16" type="ORF">TcasGA2_TC010546</name>
</gene>
<dbReference type="InterPro" id="IPR049080">
    <property type="entry name" value="MOV-10-like_beta-barrel"/>
</dbReference>